<gene>
    <name evidence="5" type="primary">PLEKHG5</name>
</gene>
<dbReference type="PANTHER" id="PTHR13217">
    <property type="entry name" value="PLECKSTRIN HOMOLOGY DOMAIN-CONTAINING FAMILY G MEMBER 7"/>
    <property type="match status" value="1"/>
</dbReference>
<dbReference type="InterPro" id="IPR001849">
    <property type="entry name" value="PH_domain"/>
</dbReference>
<dbReference type="GeneID" id="103250877"/>
<feature type="region of interest" description="Disordered" evidence="1">
    <location>
        <begin position="187"/>
        <end position="208"/>
    </location>
</feature>
<dbReference type="GO" id="GO:0005085">
    <property type="term" value="F:guanyl-nucleotide exchange factor activity"/>
    <property type="evidence" value="ECO:0007669"/>
    <property type="project" value="InterPro"/>
</dbReference>
<evidence type="ECO:0000256" key="1">
    <source>
        <dbReference type="SAM" id="MobiDB-lite"/>
    </source>
</evidence>
<dbReference type="STRING" id="1868482.ENSTSYP00000015454"/>
<feature type="compositionally biased region" description="Polar residues" evidence="1">
    <location>
        <begin position="715"/>
        <end position="727"/>
    </location>
</feature>
<dbReference type="CTD" id="57449"/>
<feature type="compositionally biased region" description="Low complexity" evidence="1">
    <location>
        <begin position="269"/>
        <end position="279"/>
    </location>
</feature>
<dbReference type="SMART" id="SM00325">
    <property type="entry name" value="RhoGEF"/>
    <property type="match status" value="1"/>
</dbReference>
<dbReference type="Gene3D" id="2.30.29.30">
    <property type="entry name" value="Pleckstrin-homology domain (PH domain)/Phosphotyrosine-binding domain (PTB)"/>
    <property type="match status" value="1"/>
</dbReference>
<dbReference type="SUPFAM" id="SSF54236">
    <property type="entry name" value="Ubiquitin-like"/>
    <property type="match status" value="1"/>
</dbReference>
<feature type="domain" description="DH" evidence="3">
    <location>
        <begin position="382"/>
        <end position="508"/>
    </location>
</feature>
<feature type="compositionally biased region" description="Polar residues" evidence="1">
    <location>
        <begin position="698"/>
        <end position="707"/>
    </location>
</feature>
<reference evidence="5" key="1">
    <citation type="submission" date="2025-08" db="UniProtKB">
        <authorList>
            <consortium name="RefSeq"/>
        </authorList>
    </citation>
    <scope>IDENTIFICATION</scope>
</reference>
<dbReference type="CDD" id="cd17068">
    <property type="entry name" value="RBD_PLEKHG5"/>
    <property type="match status" value="1"/>
</dbReference>
<dbReference type="GO" id="GO:0005886">
    <property type="term" value="C:plasma membrane"/>
    <property type="evidence" value="ECO:0007669"/>
    <property type="project" value="TreeGrafter"/>
</dbReference>
<feature type="region of interest" description="Disordered" evidence="1">
    <location>
        <begin position="225"/>
        <end position="286"/>
    </location>
</feature>
<dbReference type="InterPro" id="IPR000219">
    <property type="entry name" value="DH_dom"/>
</dbReference>
<dbReference type="FunFam" id="2.30.29.30:FF:000141">
    <property type="entry name" value="Pleckstrin homology domain-containing family G member 5"/>
    <property type="match status" value="1"/>
</dbReference>
<dbReference type="SUPFAM" id="SSF48065">
    <property type="entry name" value="DBL homology domain (DH-domain)"/>
    <property type="match status" value="1"/>
</dbReference>
<evidence type="ECO:0000259" key="3">
    <source>
        <dbReference type="PROSITE" id="PS50010"/>
    </source>
</evidence>
<dbReference type="PANTHER" id="PTHR13217:SF11">
    <property type="entry name" value="PLECKSTRIN HOMOLOGY DOMAIN-CONTAINING FAMILY G MEMBER 5"/>
    <property type="match status" value="1"/>
</dbReference>
<sequence>MDKGRAAKVCHHADCQQLHRRGPLNLCEACDSKFHSTMHYDGHVRFDLPPQGSVLARNVSTRSCPPRTSPAVDLEEEDEASADGKVDRKSTGLKLSKKKARRRHTDDPSKECFTLKFDLNVDIETEIVPAMKKKSLGEVLLPVFERKGIALGKVDIYLDQSNTPLSLTFEAYRFGGHYLRVKGEQQAQQATWPAKPGDEGKLEQGVKDSKSLSLPLLRPAGAGPLALERVDPQSRRESLDILAPGRRRKNMSEFLGEASIPGQEPPTPSSCSLPSSSTSSGGGDSWKNRAASRFSGFFSSGPSTSTFGREVDKMEQLEGKLHTYGLFGLPRLPRTLRFDHDSWEEEEEDDEDEDEHHACLRLEDSWRELIDGHEKLTRRQCHQQEAVWELLHTEASYIRKLRVITNLFLCCLLNLQESGLLCEVEAERLFSNVPEIARLHRGLWRGVMAPVLEKARRTRALLQPGDFLKGFKTFGALFKPYIRYCTEEEGCMEYMRGLLRDNDLFRAYRLAAVVSRIDAYEVVEGSNDEVDKLLKEFLHLDLTAPIPGASPEETRQLLLEGSLRMKEGKDSKMDVYCFLFTDLLLVTKAVKKAERTKVIRPPLLVDRIVCRELRDPGSFLLIYLNEFHSAVGAYTFQASGQALCRGWVDAIYNAQNQLQQLRAQEHPGSQQHLQSLEEEEDEQEEEEEEEEGEEGEESSTSAASSPTILRKGSDSPDSQHSASDGSTETLAMVVVEPGEMLSSPEFEGGPFSSQSDETSLSTTASSATPTSELLPLGAVDGRSCSMDSAYGTLSPTSLQDFVAPAPVTEPVPRAPESPHAHSPQPSPRLRRRTPVQLLPRLPHLLKSKSEASLLQLLSAAGTHGAPSSPSRSLSELCLATPAPGARTQEVDPGPALPNQDHLAA</sequence>
<dbReference type="GO" id="GO:0030139">
    <property type="term" value="C:endocytic vesicle"/>
    <property type="evidence" value="ECO:0007669"/>
    <property type="project" value="TreeGrafter"/>
</dbReference>
<dbReference type="OrthoDB" id="660555at2759"/>
<dbReference type="InterPro" id="IPR035899">
    <property type="entry name" value="DBL_dom_sf"/>
</dbReference>
<dbReference type="Pfam" id="PF00621">
    <property type="entry name" value="RhoGEF"/>
    <property type="match status" value="1"/>
</dbReference>
<name>A0A3Q0DNB5_CARSF</name>
<dbReference type="SMART" id="SM00233">
    <property type="entry name" value="PH"/>
    <property type="match status" value="1"/>
</dbReference>
<dbReference type="PROSITE" id="PS50010">
    <property type="entry name" value="DH_2"/>
    <property type="match status" value="1"/>
</dbReference>
<keyword evidence="4" id="KW-1185">Reference proteome</keyword>
<dbReference type="RefSeq" id="XP_021563922.1">
    <property type="nucleotide sequence ID" value="XM_021708247.1"/>
</dbReference>
<feature type="region of interest" description="Disordered" evidence="1">
    <location>
        <begin position="58"/>
        <end position="105"/>
    </location>
</feature>
<feature type="compositionally biased region" description="Basic and acidic residues" evidence="1">
    <location>
        <begin position="228"/>
        <end position="239"/>
    </location>
</feature>
<dbReference type="Proteomes" id="UP000189704">
    <property type="component" value="Unplaced"/>
</dbReference>
<proteinExistence type="predicted"/>
<dbReference type="Gene3D" id="1.20.900.10">
    <property type="entry name" value="Dbl homology (DH) domain"/>
    <property type="match status" value="1"/>
</dbReference>
<accession>A0A3Q0DNB5</accession>
<dbReference type="CDD" id="cd13244">
    <property type="entry name" value="PH_PLEKHG5_G6"/>
    <property type="match status" value="1"/>
</dbReference>
<dbReference type="GO" id="GO:0030424">
    <property type="term" value="C:axon"/>
    <property type="evidence" value="ECO:0007669"/>
    <property type="project" value="TreeGrafter"/>
</dbReference>
<evidence type="ECO:0000313" key="5">
    <source>
        <dbReference type="RefSeq" id="XP_021563922.1"/>
    </source>
</evidence>
<feature type="compositionally biased region" description="Low complexity" evidence="1">
    <location>
        <begin position="757"/>
        <end position="774"/>
    </location>
</feature>
<feature type="region of interest" description="Disordered" evidence="1">
    <location>
        <begin position="662"/>
        <end position="727"/>
    </location>
</feature>
<dbReference type="PROSITE" id="PS50003">
    <property type="entry name" value="PH_DOMAIN"/>
    <property type="match status" value="1"/>
</dbReference>
<feature type="domain" description="PH" evidence="2">
    <location>
        <begin position="556"/>
        <end position="656"/>
    </location>
</feature>
<dbReference type="GO" id="GO:0043542">
    <property type="term" value="P:endothelial cell migration"/>
    <property type="evidence" value="ECO:0007669"/>
    <property type="project" value="TreeGrafter"/>
</dbReference>
<dbReference type="KEGG" id="csyr:103250877"/>
<feature type="region of interest" description="Disordered" evidence="1">
    <location>
        <begin position="741"/>
        <end position="834"/>
    </location>
</feature>
<dbReference type="SUPFAM" id="SSF50729">
    <property type="entry name" value="PH domain-like"/>
    <property type="match status" value="1"/>
</dbReference>
<feature type="compositionally biased region" description="Basic and acidic residues" evidence="1">
    <location>
        <begin position="196"/>
        <end position="208"/>
    </location>
</feature>
<evidence type="ECO:0000313" key="4">
    <source>
        <dbReference type="Proteomes" id="UP000189704"/>
    </source>
</evidence>
<feature type="compositionally biased region" description="Acidic residues" evidence="1">
    <location>
        <begin position="676"/>
        <end position="697"/>
    </location>
</feature>
<feature type="region of interest" description="Disordered" evidence="1">
    <location>
        <begin position="860"/>
        <end position="904"/>
    </location>
</feature>
<dbReference type="InterPro" id="IPR040181">
    <property type="entry name" value="PKHG5/7"/>
</dbReference>
<dbReference type="GO" id="GO:0007266">
    <property type="term" value="P:Rho protein signal transduction"/>
    <property type="evidence" value="ECO:0007669"/>
    <property type="project" value="TreeGrafter"/>
</dbReference>
<dbReference type="AlphaFoldDB" id="A0A3Q0DNB5"/>
<dbReference type="InterPro" id="IPR011993">
    <property type="entry name" value="PH-like_dom_sf"/>
</dbReference>
<protein>
    <submittedName>
        <fullName evidence="5">Pleckstrin homology domain-containing family G member 5</fullName>
    </submittedName>
</protein>
<organism evidence="4 5">
    <name type="scientific">Carlito syrichta</name>
    <name type="common">Philippine tarsier</name>
    <name type="synonym">Tarsius syrichta</name>
    <dbReference type="NCBI Taxonomy" id="1868482"/>
    <lineage>
        <taxon>Eukaryota</taxon>
        <taxon>Metazoa</taxon>
        <taxon>Chordata</taxon>
        <taxon>Craniata</taxon>
        <taxon>Vertebrata</taxon>
        <taxon>Euteleostomi</taxon>
        <taxon>Mammalia</taxon>
        <taxon>Eutheria</taxon>
        <taxon>Euarchontoglires</taxon>
        <taxon>Primates</taxon>
        <taxon>Haplorrhini</taxon>
        <taxon>Tarsiiformes</taxon>
        <taxon>Tarsiidae</taxon>
        <taxon>Carlito</taxon>
    </lineage>
</organism>
<evidence type="ECO:0000259" key="2">
    <source>
        <dbReference type="PROSITE" id="PS50003"/>
    </source>
</evidence>
<dbReference type="InterPro" id="IPR029071">
    <property type="entry name" value="Ubiquitin-like_domsf"/>
</dbReference>